<dbReference type="Ensembl" id="ENSATET00000051714.2">
    <property type="protein sequence ID" value="ENSATEP00000073184.1"/>
    <property type="gene ID" value="ENSATEG00000029191.2"/>
</dbReference>
<protein>
    <recommendedName>
        <fullName evidence="2">FAM194 C-terminal domain-containing protein</fullName>
    </recommendedName>
</protein>
<dbReference type="PANTHER" id="PTHR23093">
    <property type="entry name" value="SIMILAR TO CHROMOSOME 3 OPEN READING FRAME 20"/>
    <property type="match status" value="1"/>
</dbReference>
<sequence length="417" mass="46920">MKSDLEISPDNEVLNSLSKETPQTPTACQGETEQSLTNLDKVSTSSRSRSSQSLLQTVLNICCEHCQKRKKPPVARDQIANMADPEEFFCCKKAWKLSEMLPKGAVVITKETISDRGLAKQKGQRLKGLEAKRSLYRQTPKAGQHASATLHSLLSEDPWTVRNEASFPEIEIIDSGNMFSFSSEVKGETPLVKNYDSGQTFIVIFPDGTGQMYYPSGRLAILISAAQEADCSCVVVLEDNQQQPRIQAVFVTRGQGTCYHNNGCMWVNLTPWEGTYYGETGDLKKHWSWLDTKHHVHAPPYQPLCLTLSPKLNIRIQSQEHIFINFTSDKYSIQLNVGVKLKLNQGKGLMLQGPDMFQRYLQEKSAEINVLLQNIQSLITYQKTVSPQKVKPQQSLISQMERQQLPVKQQQSAKKTP</sequence>
<evidence type="ECO:0000313" key="3">
    <source>
        <dbReference type="Ensembl" id="ENSATEP00000073184.1"/>
    </source>
</evidence>
<dbReference type="PANTHER" id="PTHR23093:SF18">
    <property type="entry name" value="GLUTAMATE RICH 6"/>
    <property type="match status" value="1"/>
</dbReference>
<evidence type="ECO:0000259" key="2">
    <source>
        <dbReference type="Pfam" id="PF14977"/>
    </source>
</evidence>
<feature type="region of interest" description="Disordered" evidence="1">
    <location>
        <begin position="392"/>
        <end position="417"/>
    </location>
</feature>
<name>A0AAQ6IDC3_ANATE</name>
<proteinExistence type="predicted"/>
<reference evidence="3" key="2">
    <citation type="submission" date="2025-08" db="UniProtKB">
        <authorList>
            <consortium name="Ensembl"/>
        </authorList>
    </citation>
    <scope>IDENTIFICATION</scope>
</reference>
<dbReference type="InterPro" id="IPR029281">
    <property type="entry name" value="FAM194_C"/>
</dbReference>
<feature type="region of interest" description="Disordered" evidence="1">
    <location>
        <begin position="1"/>
        <end position="48"/>
    </location>
</feature>
<dbReference type="RefSeq" id="XP_026232810.1">
    <property type="nucleotide sequence ID" value="XM_026377025.1"/>
</dbReference>
<evidence type="ECO:0000313" key="4">
    <source>
        <dbReference type="Proteomes" id="UP000265040"/>
    </source>
</evidence>
<keyword evidence="4" id="KW-1185">Reference proteome</keyword>
<evidence type="ECO:0000256" key="1">
    <source>
        <dbReference type="SAM" id="MobiDB-lite"/>
    </source>
</evidence>
<dbReference type="GeneID" id="113173587"/>
<feature type="domain" description="FAM194 C-terminal" evidence="2">
    <location>
        <begin position="191"/>
        <end position="384"/>
    </location>
</feature>
<organism evidence="3 4">
    <name type="scientific">Anabas testudineus</name>
    <name type="common">Climbing perch</name>
    <name type="synonym">Anthias testudineus</name>
    <dbReference type="NCBI Taxonomy" id="64144"/>
    <lineage>
        <taxon>Eukaryota</taxon>
        <taxon>Metazoa</taxon>
        <taxon>Chordata</taxon>
        <taxon>Craniata</taxon>
        <taxon>Vertebrata</taxon>
        <taxon>Euteleostomi</taxon>
        <taxon>Actinopterygii</taxon>
        <taxon>Neopterygii</taxon>
        <taxon>Teleostei</taxon>
        <taxon>Neoteleostei</taxon>
        <taxon>Acanthomorphata</taxon>
        <taxon>Anabantaria</taxon>
        <taxon>Anabantiformes</taxon>
        <taxon>Anabantoidei</taxon>
        <taxon>Anabantidae</taxon>
        <taxon>Anabas</taxon>
    </lineage>
</organism>
<feature type="compositionally biased region" description="Polar residues" evidence="1">
    <location>
        <begin position="13"/>
        <end position="42"/>
    </location>
</feature>
<dbReference type="Proteomes" id="UP000265040">
    <property type="component" value="Chromosome 21"/>
</dbReference>
<dbReference type="Pfam" id="PF14977">
    <property type="entry name" value="FAM194"/>
    <property type="match status" value="1"/>
</dbReference>
<accession>A0AAQ6IDC3</accession>
<dbReference type="AlphaFoldDB" id="A0AAQ6IDC3"/>
<dbReference type="GeneTree" id="ENSGT00940000153655"/>
<reference evidence="3 4" key="1">
    <citation type="submission" date="2021-04" db="EMBL/GenBank/DDBJ databases">
        <authorList>
            <consortium name="Wellcome Sanger Institute Data Sharing"/>
        </authorList>
    </citation>
    <scope>NUCLEOTIDE SEQUENCE [LARGE SCALE GENOMIC DNA]</scope>
</reference>
<reference evidence="3" key="3">
    <citation type="submission" date="2025-09" db="UniProtKB">
        <authorList>
            <consortium name="Ensembl"/>
        </authorList>
    </citation>
    <scope>IDENTIFICATION</scope>
</reference>